<proteinExistence type="predicted"/>
<accession>A0ABQ3DRX1</accession>
<evidence type="ECO:0000313" key="5">
    <source>
        <dbReference type="Proteomes" id="UP000599437"/>
    </source>
</evidence>
<keyword evidence="5" id="KW-1185">Reference proteome</keyword>
<dbReference type="InterPro" id="IPR012074">
    <property type="entry name" value="GAF_ANTAR"/>
</dbReference>
<dbReference type="Pfam" id="PF03861">
    <property type="entry name" value="ANTAR"/>
    <property type="match status" value="1"/>
</dbReference>
<evidence type="ECO:0000313" key="4">
    <source>
        <dbReference type="EMBL" id="GHB08692.1"/>
    </source>
</evidence>
<dbReference type="SMART" id="SM01012">
    <property type="entry name" value="ANTAR"/>
    <property type="match status" value="1"/>
</dbReference>
<dbReference type="InterPro" id="IPR005561">
    <property type="entry name" value="ANTAR"/>
</dbReference>
<gene>
    <name evidence="4" type="ORF">GCM10010346_34850</name>
</gene>
<evidence type="ECO:0000259" key="3">
    <source>
        <dbReference type="PROSITE" id="PS50921"/>
    </source>
</evidence>
<dbReference type="RefSeq" id="WP_138894813.1">
    <property type="nucleotide sequence ID" value="NZ_BMVO01000010.1"/>
</dbReference>
<dbReference type="InterPro" id="IPR029016">
    <property type="entry name" value="GAF-like_dom_sf"/>
</dbReference>
<dbReference type="EMBL" id="BMVO01000010">
    <property type="protein sequence ID" value="GHB08692.1"/>
    <property type="molecule type" value="Genomic_DNA"/>
</dbReference>
<sequence length="238" mass="25397">MLSELSQQEVQGPEPDSSVRTLSELAEQSARCAPASCGAVATIADGGAERRTTATHPDLATLASVQLAVGDGPIPTALDRGEPVDARDLLVDERWPEYRALALDSGVRASVTLPFRRNGIEVTVSLYGFRPGSLERAAYGPVGVLGEQVTAGLVRDRRYRAALAEVDQLETALHSRAVIDQASGIVMHVLRCDSARAFAVLRQMSQQSNRKLADVAESVVEGRGHGLESTLARLARCL</sequence>
<dbReference type="Gene3D" id="1.10.10.10">
    <property type="entry name" value="Winged helix-like DNA-binding domain superfamily/Winged helix DNA-binding domain"/>
    <property type="match status" value="1"/>
</dbReference>
<dbReference type="Proteomes" id="UP000599437">
    <property type="component" value="Unassembled WGS sequence"/>
</dbReference>
<evidence type="ECO:0000256" key="1">
    <source>
        <dbReference type="ARBA" id="ARBA00023015"/>
    </source>
</evidence>
<dbReference type="SUPFAM" id="SSF52172">
    <property type="entry name" value="CheY-like"/>
    <property type="match status" value="1"/>
</dbReference>
<dbReference type="Gene3D" id="3.30.450.40">
    <property type="match status" value="1"/>
</dbReference>
<protein>
    <submittedName>
        <fullName evidence="4">Transcriptional regulator</fullName>
    </submittedName>
</protein>
<dbReference type="SUPFAM" id="SSF55781">
    <property type="entry name" value="GAF domain-like"/>
    <property type="match status" value="1"/>
</dbReference>
<keyword evidence="1" id="KW-0805">Transcription regulation</keyword>
<dbReference type="PROSITE" id="PS50921">
    <property type="entry name" value="ANTAR"/>
    <property type="match status" value="1"/>
</dbReference>
<keyword evidence="2" id="KW-0804">Transcription</keyword>
<dbReference type="InterPro" id="IPR011006">
    <property type="entry name" value="CheY-like_superfamily"/>
</dbReference>
<comment type="caution">
    <text evidence="4">The sequence shown here is derived from an EMBL/GenBank/DDBJ whole genome shotgun (WGS) entry which is preliminary data.</text>
</comment>
<organism evidence="4 5">
    <name type="scientific">Streptomyces chryseus</name>
    <dbReference type="NCBI Taxonomy" id="68186"/>
    <lineage>
        <taxon>Bacteria</taxon>
        <taxon>Bacillati</taxon>
        <taxon>Actinomycetota</taxon>
        <taxon>Actinomycetes</taxon>
        <taxon>Kitasatosporales</taxon>
        <taxon>Streptomycetaceae</taxon>
        <taxon>Streptomyces</taxon>
    </lineage>
</organism>
<dbReference type="PIRSF" id="PIRSF036625">
    <property type="entry name" value="GAF_ANTAR"/>
    <property type="match status" value="1"/>
</dbReference>
<dbReference type="InterPro" id="IPR036388">
    <property type="entry name" value="WH-like_DNA-bd_sf"/>
</dbReference>
<name>A0ABQ3DRX1_9ACTN</name>
<feature type="domain" description="ANTAR" evidence="3">
    <location>
        <begin position="159"/>
        <end position="220"/>
    </location>
</feature>
<evidence type="ECO:0000256" key="2">
    <source>
        <dbReference type="ARBA" id="ARBA00023163"/>
    </source>
</evidence>
<reference evidence="5" key="1">
    <citation type="journal article" date="2019" name="Int. J. Syst. Evol. Microbiol.">
        <title>The Global Catalogue of Microorganisms (GCM) 10K type strain sequencing project: providing services to taxonomists for standard genome sequencing and annotation.</title>
        <authorList>
            <consortium name="The Broad Institute Genomics Platform"/>
            <consortium name="The Broad Institute Genome Sequencing Center for Infectious Disease"/>
            <person name="Wu L."/>
            <person name="Ma J."/>
        </authorList>
    </citation>
    <scope>NUCLEOTIDE SEQUENCE [LARGE SCALE GENOMIC DNA]</scope>
    <source>
        <strain evidence="5">JCM 4737</strain>
    </source>
</reference>